<dbReference type="VEuPathDB" id="FungiDB:AB675_5286"/>
<gene>
    <name evidence="1" type="ORF">AB675_5286</name>
</gene>
<name>A0A0N1P1C1_9EURO</name>
<organism evidence="1 2">
    <name type="scientific">Cyphellophora attinorum</name>
    <dbReference type="NCBI Taxonomy" id="1664694"/>
    <lineage>
        <taxon>Eukaryota</taxon>
        <taxon>Fungi</taxon>
        <taxon>Dikarya</taxon>
        <taxon>Ascomycota</taxon>
        <taxon>Pezizomycotina</taxon>
        <taxon>Eurotiomycetes</taxon>
        <taxon>Chaetothyriomycetidae</taxon>
        <taxon>Chaetothyriales</taxon>
        <taxon>Cyphellophoraceae</taxon>
        <taxon>Cyphellophora</taxon>
    </lineage>
</organism>
<dbReference type="AlphaFoldDB" id="A0A0N1P1C1"/>
<evidence type="ECO:0000313" key="1">
    <source>
        <dbReference type="EMBL" id="KPI41936.1"/>
    </source>
</evidence>
<reference evidence="1 2" key="1">
    <citation type="submission" date="2015-06" db="EMBL/GenBank/DDBJ databases">
        <title>Draft genome of the ant-associated black yeast Phialophora attae CBS 131958.</title>
        <authorList>
            <person name="Moreno L.F."/>
            <person name="Stielow B.J."/>
            <person name="de Hoog S."/>
            <person name="Vicente V.A."/>
            <person name="Weiss V.A."/>
            <person name="de Vries M."/>
            <person name="Cruz L.M."/>
            <person name="Souza E.M."/>
        </authorList>
    </citation>
    <scope>NUCLEOTIDE SEQUENCE [LARGE SCALE GENOMIC DNA]</scope>
    <source>
        <strain evidence="1 2">CBS 131958</strain>
    </source>
</reference>
<evidence type="ECO:0000313" key="2">
    <source>
        <dbReference type="Proteomes" id="UP000038010"/>
    </source>
</evidence>
<proteinExistence type="predicted"/>
<dbReference type="Proteomes" id="UP000038010">
    <property type="component" value="Unassembled WGS sequence"/>
</dbReference>
<keyword evidence="2" id="KW-1185">Reference proteome</keyword>
<protein>
    <submittedName>
        <fullName evidence="1">Uncharacterized protein</fullName>
    </submittedName>
</protein>
<dbReference type="EMBL" id="LFJN01000008">
    <property type="protein sequence ID" value="KPI41936.1"/>
    <property type="molecule type" value="Genomic_DNA"/>
</dbReference>
<dbReference type="GeneID" id="28737367"/>
<dbReference type="RefSeq" id="XP_018001899.1">
    <property type="nucleotide sequence ID" value="XM_018145487.1"/>
</dbReference>
<comment type="caution">
    <text evidence="1">The sequence shown here is derived from an EMBL/GenBank/DDBJ whole genome shotgun (WGS) entry which is preliminary data.</text>
</comment>
<sequence>MPVTIHTDTVFAEMVRWPTTGEEVLSRRCDYIPGRSTPGAAGRGVGTIIDEAFRMARADSVTGWRVCGLKVMQDDLKSHQTSPFNSHPAKQKFGNYDYYHYRNVKIEKLSCYYDIDKHVFKVALSVPTSTDTLIEGTSRLRNDSVAALIVTIPKVKDPKVVETLVVFMQIDSAMRQMQEGFVRKAMTACPYIYSRDAKRGPRKLAT</sequence>
<accession>A0A0N1P1C1</accession>